<evidence type="ECO:0000259" key="15">
    <source>
        <dbReference type="PROSITE" id="PS50109"/>
    </source>
</evidence>
<comment type="function">
    <text evidence="14">Member of a two-component regulatory system.</text>
</comment>
<keyword evidence="9 14" id="KW-0418">Kinase</keyword>
<evidence type="ECO:0000256" key="5">
    <source>
        <dbReference type="ARBA" id="ARBA00022553"/>
    </source>
</evidence>
<keyword evidence="8 14" id="KW-0547">Nucleotide-binding</keyword>
<dbReference type="Proteomes" id="UP000274556">
    <property type="component" value="Unassembled WGS sequence"/>
</dbReference>
<evidence type="ECO:0000256" key="7">
    <source>
        <dbReference type="ARBA" id="ARBA00022692"/>
    </source>
</evidence>
<evidence type="ECO:0000256" key="3">
    <source>
        <dbReference type="ARBA" id="ARBA00022475"/>
    </source>
</evidence>
<dbReference type="PROSITE" id="PS50109">
    <property type="entry name" value="HIS_KIN"/>
    <property type="match status" value="1"/>
</dbReference>
<evidence type="ECO:0000256" key="9">
    <source>
        <dbReference type="ARBA" id="ARBA00022777"/>
    </source>
</evidence>
<keyword evidence="3 14" id="KW-1003">Cell membrane</keyword>
<evidence type="ECO:0000256" key="2">
    <source>
        <dbReference type="ARBA" id="ARBA00004429"/>
    </source>
</evidence>
<dbReference type="AlphaFoldDB" id="A0A495V111"/>
<keyword evidence="11 14" id="KW-1133">Transmembrane helix</keyword>
<dbReference type="InterPro" id="IPR003594">
    <property type="entry name" value="HATPase_dom"/>
</dbReference>
<sequence length="493" mass="52865">MAPSLTVRLSLLFAVSTVALLLGLGWTLERAVALHFRELDHHEIAGKLALVRNLLGKATTPAALASLPADLDAALVGHPGLALRVRAPDGSFRFVSARGQLPPETASARSGPGDPDDILWVRWDDGARAFRGLIARVPVGVPAQTRDATTAGIAEPPPDTVDIGLDISHHQAFMAEFRRILVLAMLLAAAAAAALGWAVTHAGLRPLRRITALAADLDASRLGARLPETRVPAEIKSLVVAFNAMLARLQDSFQRLSDVSADIAHELRTPISNLTLQTQVALNAARDAEQYREVLYSSLEEYERMGQMIGDMLFLARADHGLLHPTAEALDLATQVRDLFDYFDAWAEERGVTLVLTGAACAQADPLMLRRALSNLLSNAIRHTGAGQPVRVQLEDDGRHARILVENPGPPIPPEQAARLFERFYRADASRGRRGDTAGSGTGLGLAIVKSIVEAHGGAVEASSRAGWTRFTVMLPVARLRFAETAPAPGKLT</sequence>
<dbReference type="CDD" id="cd00075">
    <property type="entry name" value="HATPase"/>
    <property type="match status" value="1"/>
</dbReference>
<dbReference type="InterPro" id="IPR036097">
    <property type="entry name" value="HisK_dim/P_sf"/>
</dbReference>
<dbReference type="GO" id="GO:0005524">
    <property type="term" value="F:ATP binding"/>
    <property type="evidence" value="ECO:0007669"/>
    <property type="project" value="UniProtKB-KW"/>
</dbReference>
<dbReference type="GO" id="GO:0005886">
    <property type="term" value="C:plasma membrane"/>
    <property type="evidence" value="ECO:0007669"/>
    <property type="project" value="UniProtKB-SubCell"/>
</dbReference>
<dbReference type="Gene3D" id="6.10.340.10">
    <property type="match status" value="1"/>
</dbReference>
<dbReference type="CDD" id="cd06225">
    <property type="entry name" value="HAMP"/>
    <property type="match status" value="1"/>
</dbReference>
<keyword evidence="10 14" id="KW-0067">ATP-binding</keyword>
<feature type="transmembrane region" description="Helical" evidence="14">
    <location>
        <begin position="6"/>
        <end position="28"/>
    </location>
</feature>
<dbReference type="PRINTS" id="PR00344">
    <property type="entry name" value="BCTRLSENSOR"/>
</dbReference>
<dbReference type="CDD" id="cd00082">
    <property type="entry name" value="HisKA"/>
    <property type="match status" value="1"/>
</dbReference>
<dbReference type="SMART" id="SM00304">
    <property type="entry name" value="HAMP"/>
    <property type="match status" value="1"/>
</dbReference>
<accession>A0A495V111</accession>
<evidence type="ECO:0000313" key="18">
    <source>
        <dbReference type="Proteomes" id="UP000274556"/>
    </source>
</evidence>
<dbReference type="Gene3D" id="3.30.565.10">
    <property type="entry name" value="Histidine kinase-like ATPase, C-terminal domain"/>
    <property type="match status" value="1"/>
</dbReference>
<organism evidence="17 18">
    <name type="scientific">Thiocapsa rosea</name>
    <dbReference type="NCBI Taxonomy" id="69360"/>
    <lineage>
        <taxon>Bacteria</taxon>
        <taxon>Pseudomonadati</taxon>
        <taxon>Pseudomonadota</taxon>
        <taxon>Gammaproteobacteria</taxon>
        <taxon>Chromatiales</taxon>
        <taxon>Chromatiaceae</taxon>
        <taxon>Thiocapsa</taxon>
    </lineage>
</organism>
<gene>
    <name evidence="17" type="ORF">BDD21_0396</name>
</gene>
<dbReference type="EC" id="2.7.13.3" evidence="14"/>
<evidence type="ECO:0000256" key="4">
    <source>
        <dbReference type="ARBA" id="ARBA00022519"/>
    </source>
</evidence>
<evidence type="ECO:0000256" key="6">
    <source>
        <dbReference type="ARBA" id="ARBA00022679"/>
    </source>
</evidence>
<dbReference type="NCBIfam" id="TIGR01386">
    <property type="entry name" value="cztS_silS_copS"/>
    <property type="match status" value="1"/>
</dbReference>
<evidence type="ECO:0000256" key="13">
    <source>
        <dbReference type="ARBA" id="ARBA00023136"/>
    </source>
</evidence>
<dbReference type="InterPro" id="IPR005467">
    <property type="entry name" value="His_kinase_dom"/>
</dbReference>
<dbReference type="InterPro" id="IPR004358">
    <property type="entry name" value="Sig_transdc_His_kin-like_C"/>
</dbReference>
<keyword evidence="7 14" id="KW-0812">Transmembrane</keyword>
<dbReference type="Pfam" id="PF00672">
    <property type="entry name" value="HAMP"/>
    <property type="match status" value="1"/>
</dbReference>
<dbReference type="OrthoDB" id="9804645at2"/>
<protein>
    <recommendedName>
        <fullName evidence="14">Sensor protein</fullName>
        <ecNumber evidence="14">2.7.13.3</ecNumber>
    </recommendedName>
</protein>
<dbReference type="RefSeq" id="WP_120795706.1">
    <property type="nucleotide sequence ID" value="NZ_RBXL01000001.1"/>
</dbReference>
<evidence type="ECO:0000259" key="16">
    <source>
        <dbReference type="PROSITE" id="PS50885"/>
    </source>
</evidence>
<keyword evidence="4 14" id="KW-0997">Cell inner membrane</keyword>
<comment type="caution">
    <text evidence="17">The sequence shown here is derived from an EMBL/GenBank/DDBJ whole genome shotgun (WGS) entry which is preliminary data.</text>
</comment>
<dbReference type="InterPro" id="IPR003661">
    <property type="entry name" value="HisK_dim/P_dom"/>
</dbReference>
<evidence type="ECO:0000256" key="8">
    <source>
        <dbReference type="ARBA" id="ARBA00022741"/>
    </source>
</evidence>
<evidence type="ECO:0000256" key="12">
    <source>
        <dbReference type="ARBA" id="ARBA00023012"/>
    </source>
</evidence>
<dbReference type="InterPro" id="IPR050428">
    <property type="entry name" value="TCS_sensor_his_kinase"/>
</dbReference>
<reference evidence="17 18" key="1">
    <citation type="submission" date="2018-10" db="EMBL/GenBank/DDBJ databases">
        <title>Genomic Encyclopedia of Archaeal and Bacterial Type Strains, Phase II (KMG-II): from individual species to whole genera.</title>
        <authorList>
            <person name="Goeker M."/>
        </authorList>
    </citation>
    <scope>NUCLEOTIDE SEQUENCE [LARGE SCALE GENOMIC DNA]</scope>
    <source>
        <strain evidence="17 18">DSM 235</strain>
    </source>
</reference>
<dbReference type="Gene3D" id="1.10.287.130">
    <property type="match status" value="1"/>
</dbReference>
<dbReference type="SUPFAM" id="SSF55874">
    <property type="entry name" value="ATPase domain of HSP90 chaperone/DNA topoisomerase II/histidine kinase"/>
    <property type="match status" value="1"/>
</dbReference>
<dbReference type="GO" id="GO:0000155">
    <property type="term" value="F:phosphorelay sensor kinase activity"/>
    <property type="evidence" value="ECO:0007669"/>
    <property type="project" value="InterPro"/>
</dbReference>
<evidence type="ECO:0000256" key="1">
    <source>
        <dbReference type="ARBA" id="ARBA00000085"/>
    </source>
</evidence>
<keyword evidence="13 14" id="KW-0472">Membrane</keyword>
<evidence type="ECO:0000313" key="17">
    <source>
        <dbReference type="EMBL" id="RKT43086.1"/>
    </source>
</evidence>
<proteinExistence type="predicted"/>
<dbReference type="EMBL" id="RBXL01000001">
    <property type="protein sequence ID" value="RKT43086.1"/>
    <property type="molecule type" value="Genomic_DNA"/>
</dbReference>
<evidence type="ECO:0000256" key="11">
    <source>
        <dbReference type="ARBA" id="ARBA00022989"/>
    </source>
</evidence>
<keyword evidence="6 14" id="KW-0808">Transferase</keyword>
<dbReference type="Pfam" id="PF21085">
    <property type="entry name" value="CusS"/>
    <property type="match status" value="1"/>
</dbReference>
<dbReference type="SUPFAM" id="SSF47384">
    <property type="entry name" value="Homodimeric domain of signal transducing histidine kinase"/>
    <property type="match status" value="1"/>
</dbReference>
<dbReference type="FunFam" id="3.30.565.10:FF:000006">
    <property type="entry name" value="Sensor histidine kinase WalK"/>
    <property type="match status" value="1"/>
</dbReference>
<dbReference type="InterPro" id="IPR036890">
    <property type="entry name" value="HATPase_C_sf"/>
</dbReference>
<dbReference type="SMART" id="SM00387">
    <property type="entry name" value="HATPase_c"/>
    <property type="match status" value="1"/>
</dbReference>
<dbReference type="Pfam" id="PF00512">
    <property type="entry name" value="HisKA"/>
    <property type="match status" value="1"/>
</dbReference>
<dbReference type="SMART" id="SM00388">
    <property type="entry name" value="HisKA"/>
    <property type="match status" value="1"/>
</dbReference>
<keyword evidence="12 14" id="KW-0902">Two-component regulatory system</keyword>
<dbReference type="PANTHER" id="PTHR45436">
    <property type="entry name" value="SENSOR HISTIDINE KINASE YKOH"/>
    <property type="match status" value="1"/>
</dbReference>
<feature type="transmembrane region" description="Helical" evidence="14">
    <location>
        <begin position="180"/>
        <end position="199"/>
    </location>
</feature>
<dbReference type="PANTHER" id="PTHR45436:SF15">
    <property type="entry name" value="SENSOR HISTIDINE KINASE CUSS"/>
    <property type="match status" value="1"/>
</dbReference>
<evidence type="ECO:0000256" key="14">
    <source>
        <dbReference type="RuleBase" id="RU364088"/>
    </source>
</evidence>
<dbReference type="InterPro" id="IPR003660">
    <property type="entry name" value="HAMP_dom"/>
</dbReference>
<keyword evidence="18" id="KW-1185">Reference proteome</keyword>
<dbReference type="InterPro" id="IPR048590">
    <property type="entry name" value="CusS-like_sensor"/>
</dbReference>
<name>A0A495V111_9GAMM</name>
<dbReference type="PROSITE" id="PS50885">
    <property type="entry name" value="HAMP"/>
    <property type="match status" value="1"/>
</dbReference>
<feature type="domain" description="Histidine kinase" evidence="15">
    <location>
        <begin position="262"/>
        <end position="479"/>
    </location>
</feature>
<dbReference type="Pfam" id="PF02518">
    <property type="entry name" value="HATPase_c"/>
    <property type="match status" value="1"/>
</dbReference>
<evidence type="ECO:0000256" key="10">
    <source>
        <dbReference type="ARBA" id="ARBA00022840"/>
    </source>
</evidence>
<comment type="catalytic activity">
    <reaction evidence="1 14">
        <text>ATP + protein L-histidine = ADP + protein N-phospho-L-histidine.</text>
        <dbReference type="EC" id="2.7.13.3"/>
    </reaction>
</comment>
<keyword evidence="5" id="KW-0597">Phosphoprotein</keyword>
<dbReference type="SUPFAM" id="SSF158472">
    <property type="entry name" value="HAMP domain-like"/>
    <property type="match status" value="1"/>
</dbReference>
<feature type="domain" description="HAMP" evidence="16">
    <location>
        <begin position="201"/>
        <end position="254"/>
    </location>
</feature>
<comment type="subcellular location">
    <subcellularLocation>
        <location evidence="2">Cell inner membrane</location>
        <topology evidence="2">Multi-pass membrane protein</topology>
    </subcellularLocation>
</comment>
<dbReference type="InterPro" id="IPR006290">
    <property type="entry name" value="CztS_silS_copS"/>
</dbReference>